<comment type="similarity">
    <text evidence="1">Belongs to the carbohydrate kinase PfkB family.</text>
</comment>
<keyword evidence="4" id="KW-0418">Kinase</keyword>
<evidence type="ECO:0000256" key="3">
    <source>
        <dbReference type="ARBA" id="ARBA00022741"/>
    </source>
</evidence>
<accession>A0ABQ9XN19</accession>
<evidence type="ECO:0000256" key="4">
    <source>
        <dbReference type="ARBA" id="ARBA00022777"/>
    </source>
</evidence>
<dbReference type="PROSITE" id="PS00584">
    <property type="entry name" value="PFKB_KINASES_2"/>
    <property type="match status" value="1"/>
</dbReference>
<evidence type="ECO:0000313" key="7">
    <source>
        <dbReference type="EMBL" id="KAK2953446.1"/>
    </source>
</evidence>
<sequence length="316" mass="34761">MSNQHPIICVSYHPCIDRTLEVEEFKTGHTNRAIFIGEQAAGKCINIAHILPLLGVKCVLYGIVGNDAKHIFEERLKQVPHHLTGLPLRTRINMTMIDKKRTSETHIREVGTPLDEKYFRDLMQEVLDAGHENQFVVLSGSLPPNIPDSCLFDFIVALKAKKMKVFVDTNGSALAAAVKANPDLIKPNREELKELIGAETFEKFGITQSADTIRFLHPEMSILLSDGANGCYFVSQGKRKHGQFQATFTVPVVSTIGAGDALLAGFLAGLYLGWDLDNSIKYAVRVATATLPCLSAGEIDPEVLNHKSLSVVIEDL</sequence>
<evidence type="ECO:0000259" key="6">
    <source>
        <dbReference type="Pfam" id="PF00294"/>
    </source>
</evidence>
<organism evidence="7 8">
    <name type="scientific">Blattamonas nauphoetae</name>
    <dbReference type="NCBI Taxonomy" id="2049346"/>
    <lineage>
        <taxon>Eukaryota</taxon>
        <taxon>Metamonada</taxon>
        <taxon>Preaxostyla</taxon>
        <taxon>Oxymonadida</taxon>
        <taxon>Blattamonas</taxon>
    </lineage>
</organism>
<dbReference type="SUPFAM" id="SSF53613">
    <property type="entry name" value="Ribokinase-like"/>
    <property type="match status" value="1"/>
</dbReference>
<evidence type="ECO:0000256" key="1">
    <source>
        <dbReference type="ARBA" id="ARBA00010688"/>
    </source>
</evidence>
<dbReference type="InterPro" id="IPR002173">
    <property type="entry name" value="Carboh/pur_kinase_PfkB_CS"/>
</dbReference>
<dbReference type="EMBL" id="JARBJD010000091">
    <property type="protein sequence ID" value="KAK2953446.1"/>
    <property type="molecule type" value="Genomic_DNA"/>
</dbReference>
<proteinExistence type="inferred from homology"/>
<gene>
    <name evidence="7" type="ORF">BLNAU_11580</name>
</gene>
<dbReference type="Pfam" id="PF00294">
    <property type="entry name" value="PfkB"/>
    <property type="match status" value="1"/>
</dbReference>
<dbReference type="InterPro" id="IPR011611">
    <property type="entry name" value="PfkB_dom"/>
</dbReference>
<keyword evidence="2 7" id="KW-0808">Transferase</keyword>
<keyword evidence="5" id="KW-0067">ATP-binding</keyword>
<dbReference type="InterPro" id="IPR017583">
    <property type="entry name" value="Tagatose/fructose_Pkinase"/>
</dbReference>
<dbReference type="PANTHER" id="PTHR46566">
    <property type="entry name" value="1-PHOSPHOFRUCTOKINASE-RELATED"/>
    <property type="match status" value="1"/>
</dbReference>
<reference evidence="7 8" key="1">
    <citation type="journal article" date="2022" name="bioRxiv">
        <title>Genomics of Preaxostyla Flagellates Illuminates Evolutionary Transitions and the Path Towards Mitochondrial Loss.</title>
        <authorList>
            <person name="Novak L.V.F."/>
            <person name="Treitli S.C."/>
            <person name="Pyrih J."/>
            <person name="Halakuc P."/>
            <person name="Pipaliya S.V."/>
            <person name="Vacek V."/>
            <person name="Brzon O."/>
            <person name="Soukal P."/>
            <person name="Eme L."/>
            <person name="Dacks J.B."/>
            <person name="Karnkowska A."/>
            <person name="Elias M."/>
            <person name="Hampl V."/>
        </authorList>
    </citation>
    <scope>NUCLEOTIDE SEQUENCE [LARGE SCALE GENOMIC DNA]</scope>
    <source>
        <strain evidence="7">NAU3</strain>
        <tissue evidence="7">Gut</tissue>
    </source>
</reference>
<dbReference type="Proteomes" id="UP001281761">
    <property type="component" value="Unassembled WGS sequence"/>
</dbReference>
<evidence type="ECO:0000256" key="2">
    <source>
        <dbReference type="ARBA" id="ARBA00022679"/>
    </source>
</evidence>
<dbReference type="PIRSF" id="PIRSF000535">
    <property type="entry name" value="1PFK/6PFK/LacC"/>
    <property type="match status" value="1"/>
</dbReference>
<name>A0ABQ9XN19_9EUKA</name>
<protein>
    <submittedName>
        <fullName evidence="7">1-phosphofructokinase</fullName>
        <ecNumber evidence="7">2.7.1.56</ecNumber>
    </submittedName>
</protein>
<keyword evidence="8" id="KW-1185">Reference proteome</keyword>
<comment type="caution">
    <text evidence="7">The sequence shown here is derived from an EMBL/GenBank/DDBJ whole genome shotgun (WGS) entry which is preliminary data.</text>
</comment>
<keyword evidence="3" id="KW-0547">Nucleotide-binding</keyword>
<evidence type="ECO:0000256" key="5">
    <source>
        <dbReference type="ARBA" id="ARBA00022840"/>
    </source>
</evidence>
<dbReference type="Gene3D" id="3.40.1190.20">
    <property type="match status" value="1"/>
</dbReference>
<feature type="domain" description="Carbohydrate kinase PfkB" evidence="6">
    <location>
        <begin position="15"/>
        <end position="297"/>
    </location>
</feature>
<dbReference type="InterPro" id="IPR029056">
    <property type="entry name" value="Ribokinase-like"/>
</dbReference>
<dbReference type="GO" id="GO:0008662">
    <property type="term" value="F:1-phosphofructokinase activity"/>
    <property type="evidence" value="ECO:0007669"/>
    <property type="project" value="UniProtKB-EC"/>
</dbReference>
<evidence type="ECO:0000313" key="8">
    <source>
        <dbReference type="Proteomes" id="UP001281761"/>
    </source>
</evidence>
<dbReference type="PANTHER" id="PTHR46566:SF2">
    <property type="entry name" value="ATP-DEPENDENT 6-PHOSPHOFRUCTOKINASE ISOZYME 2"/>
    <property type="match status" value="1"/>
</dbReference>
<dbReference type="EC" id="2.7.1.56" evidence="7"/>